<dbReference type="Proteomes" id="UP000053352">
    <property type="component" value="Unassembled WGS sequence"/>
</dbReference>
<dbReference type="STRING" id="2309.CF15_04100"/>
<evidence type="ECO:0000313" key="1">
    <source>
        <dbReference type="EMBL" id="KSW11979.1"/>
    </source>
</evidence>
<dbReference type="AlphaFoldDB" id="A0A0V8RV91"/>
<reference evidence="1 2" key="1">
    <citation type="submission" date="2015-11" db="EMBL/GenBank/DDBJ databases">
        <title>Genome sequence of Pyrodictium occultum PL-19, a marine hyperthermophilic archaeon isolated from Volcano, Italy.</title>
        <authorList>
            <person name="Utturkar S."/>
            <person name="Huber H."/>
            <person name="Leptihn S."/>
            <person name="Brown S."/>
            <person name="Stetter K.O."/>
            <person name="Podar M."/>
        </authorList>
    </citation>
    <scope>NUCLEOTIDE SEQUENCE [LARGE SCALE GENOMIC DNA]</scope>
    <source>
        <strain evidence="1 2">PL-19</strain>
    </source>
</reference>
<proteinExistence type="predicted"/>
<keyword evidence="2" id="KW-1185">Reference proteome</keyword>
<gene>
    <name evidence="1" type="ORF">CF15_04100</name>
</gene>
<organism evidence="1 2">
    <name type="scientific">Pyrodictium occultum</name>
    <dbReference type="NCBI Taxonomy" id="2309"/>
    <lineage>
        <taxon>Archaea</taxon>
        <taxon>Thermoproteota</taxon>
        <taxon>Thermoprotei</taxon>
        <taxon>Desulfurococcales</taxon>
        <taxon>Pyrodictiaceae</taxon>
        <taxon>Pyrodictium</taxon>
    </lineage>
</organism>
<name>A0A0V8RV91_PYROC</name>
<dbReference type="EMBL" id="LNTB01000001">
    <property type="protein sequence ID" value="KSW11979.1"/>
    <property type="molecule type" value="Genomic_DNA"/>
</dbReference>
<sequence length="178" mass="19996">MAIVERLEEAARSLEALASQIRRGIGPAESLIENRANTAISAIADTVDHIAEALRRLRCIAEARGAKDRVVPLCVTWRALEEDGGLVLVRVKPETVISLRGGRLVFHRGNTRLEAEGRRVRLCKLSYCKEFDPADRRQIVEELPQIFYLLRGISNNVRKTLESIIVCARREAPNCTRI</sequence>
<protein>
    <submittedName>
        <fullName evidence="1">Uncharacterized protein</fullName>
    </submittedName>
</protein>
<evidence type="ECO:0000313" key="2">
    <source>
        <dbReference type="Proteomes" id="UP000053352"/>
    </source>
</evidence>
<accession>A0A0V8RV91</accession>
<comment type="caution">
    <text evidence="1">The sequence shown here is derived from an EMBL/GenBank/DDBJ whole genome shotgun (WGS) entry which is preliminary data.</text>
</comment>